<name>A0A644TAF8_9ZZZZ</name>
<feature type="transmembrane region" description="Helical" evidence="1">
    <location>
        <begin position="69"/>
        <end position="88"/>
    </location>
</feature>
<feature type="transmembrane region" description="Helical" evidence="1">
    <location>
        <begin position="6"/>
        <end position="27"/>
    </location>
</feature>
<dbReference type="AlphaFoldDB" id="A0A644TAF8"/>
<dbReference type="EMBL" id="VSSQ01000019">
    <property type="protein sequence ID" value="MPL62861.1"/>
    <property type="molecule type" value="Genomic_DNA"/>
</dbReference>
<accession>A0A644TAF8</accession>
<organism evidence="2">
    <name type="scientific">bioreactor metagenome</name>
    <dbReference type="NCBI Taxonomy" id="1076179"/>
    <lineage>
        <taxon>unclassified sequences</taxon>
        <taxon>metagenomes</taxon>
        <taxon>ecological metagenomes</taxon>
    </lineage>
</organism>
<evidence type="ECO:0000256" key="1">
    <source>
        <dbReference type="SAM" id="Phobius"/>
    </source>
</evidence>
<sequence>MSSEIWYALKLILLLIYISFLIGYPLWKYIKKDWKKDKNVLFSAFIIVSIVGILVLPIIIYIYSLSPVYGSLFILYASLLVFSLQSYFNNIGIKKEKIEKKKNSIKQRKNLLNSILHSLKNRYSYDYNFLVKDQYNDINSNHYGKLFFQPILTEGLYNHLMKLGFEPEIMDYIVLLYEQSRNIIKNIDYLNKNYNKLFEEGKVREIKEINMDIHSLYCYYYVNIFELDEFFNHKTKNIKILIGNLVDNNTSKDCLIIAKEKNVYERLREYIA</sequence>
<keyword evidence="1" id="KW-0472">Membrane</keyword>
<evidence type="ECO:0000313" key="2">
    <source>
        <dbReference type="EMBL" id="MPL62861.1"/>
    </source>
</evidence>
<protein>
    <submittedName>
        <fullName evidence="2">Uncharacterized protein</fullName>
    </submittedName>
</protein>
<proteinExistence type="predicted"/>
<feature type="transmembrane region" description="Helical" evidence="1">
    <location>
        <begin position="39"/>
        <end position="63"/>
    </location>
</feature>
<keyword evidence="1" id="KW-0812">Transmembrane</keyword>
<gene>
    <name evidence="2" type="ORF">SDC9_08481</name>
</gene>
<reference evidence="2" key="1">
    <citation type="submission" date="2019-08" db="EMBL/GenBank/DDBJ databases">
        <authorList>
            <person name="Kucharzyk K."/>
            <person name="Murdoch R.W."/>
            <person name="Higgins S."/>
            <person name="Loffler F."/>
        </authorList>
    </citation>
    <scope>NUCLEOTIDE SEQUENCE</scope>
</reference>
<keyword evidence="1" id="KW-1133">Transmembrane helix</keyword>
<comment type="caution">
    <text evidence="2">The sequence shown here is derived from an EMBL/GenBank/DDBJ whole genome shotgun (WGS) entry which is preliminary data.</text>
</comment>